<dbReference type="Proteomes" id="UP000186601">
    <property type="component" value="Unassembled WGS sequence"/>
</dbReference>
<sequence length="80" mass="8561">MASHDCVVSLEGEMLYALPPSKGRGLSFTGASAYPISPSLKFNPPPDPTPSTAHPRRQNNILIAHNATYPTHGPHRTTAL</sequence>
<dbReference type="AlphaFoldDB" id="A0A2R6PN25"/>
<proteinExistence type="predicted"/>
<gene>
    <name evidence="2" type="ORF">PHLCEN_2v4717</name>
</gene>
<reference evidence="2 3" key="1">
    <citation type="submission" date="2018-02" db="EMBL/GenBank/DDBJ databases">
        <title>Genome sequence of the basidiomycete white-rot fungus Phlebia centrifuga.</title>
        <authorList>
            <person name="Granchi Z."/>
            <person name="Peng M."/>
            <person name="de Vries R.P."/>
            <person name="Hilden K."/>
            <person name="Makela M.R."/>
            <person name="Grigoriev I."/>
            <person name="Riley R."/>
        </authorList>
    </citation>
    <scope>NUCLEOTIDE SEQUENCE [LARGE SCALE GENOMIC DNA]</scope>
    <source>
        <strain evidence="2 3">FBCC195</strain>
    </source>
</reference>
<evidence type="ECO:0000256" key="1">
    <source>
        <dbReference type="SAM" id="MobiDB-lite"/>
    </source>
</evidence>
<feature type="region of interest" description="Disordered" evidence="1">
    <location>
        <begin position="39"/>
        <end position="58"/>
    </location>
</feature>
<comment type="caution">
    <text evidence="2">The sequence shown here is derived from an EMBL/GenBank/DDBJ whole genome shotgun (WGS) entry which is preliminary data.</text>
</comment>
<name>A0A2R6PN25_9APHY</name>
<evidence type="ECO:0000313" key="3">
    <source>
        <dbReference type="Proteomes" id="UP000186601"/>
    </source>
</evidence>
<keyword evidence="3" id="KW-1185">Reference proteome</keyword>
<dbReference type="EMBL" id="MLYV02000468">
    <property type="protein sequence ID" value="PSR93822.1"/>
    <property type="molecule type" value="Genomic_DNA"/>
</dbReference>
<organism evidence="2 3">
    <name type="scientific">Hermanssonia centrifuga</name>
    <dbReference type="NCBI Taxonomy" id="98765"/>
    <lineage>
        <taxon>Eukaryota</taxon>
        <taxon>Fungi</taxon>
        <taxon>Dikarya</taxon>
        <taxon>Basidiomycota</taxon>
        <taxon>Agaricomycotina</taxon>
        <taxon>Agaricomycetes</taxon>
        <taxon>Polyporales</taxon>
        <taxon>Meruliaceae</taxon>
        <taxon>Hermanssonia</taxon>
    </lineage>
</organism>
<protein>
    <submittedName>
        <fullName evidence="2">Uncharacterized protein</fullName>
    </submittedName>
</protein>
<evidence type="ECO:0000313" key="2">
    <source>
        <dbReference type="EMBL" id="PSR93822.1"/>
    </source>
</evidence>
<accession>A0A2R6PN25</accession>